<evidence type="ECO:0000313" key="2">
    <source>
        <dbReference type="EMBL" id="KAG2287773.1"/>
    </source>
</evidence>
<evidence type="ECO:0000313" key="3">
    <source>
        <dbReference type="Proteomes" id="UP000886595"/>
    </source>
</evidence>
<gene>
    <name evidence="2" type="ORF">Bca52824_047377</name>
</gene>
<sequence>MIQIAQNVPAITGGVPTAQSEESPEDLAPNRIHPSLRLGARVASPGGEKRKAPASSTAAKATGKRKVTKPPAPKRIPRSPCHGQDYYADKKFQYGADTGK</sequence>
<comment type="caution">
    <text evidence="2">The sequence shown here is derived from an EMBL/GenBank/DDBJ whole genome shotgun (WGS) entry which is preliminary data.</text>
</comment>
<feature type="region of interest" description="Disordered" evidence="1">
    <location>
        <begin position="1"/>
        <end position="100"/>
    </location>
</feature>
<reference evidence="2 3" key="1">
    <citation type="submission" date="2020-02" db="EMBL/GenBank/DDBJ databases">
        <authorList>
            <person name="Ma Q."/>
            <person name="Huang Y."/>
            <person name="Song X."/>
            <person name="Pei D."/>
        </authorList>
    </citation>
    <scope>NUCLEOTIDE SEQUENCE [LARGE SCALE GENOMIC DNA]</scope>
    <source>
        <strain evidence="2">Sxm20200214</strain>
        <tissue evidence="2">Leaf</tissue>
    </source>
</reference>
<dbReference type="Proteomes" id="UP000886595">
    <property type="component" value="Unassembled WGS sequence"/>
</dbReference>
<name>A0A8X7RH16_BRACI</name>
<accession>A0A8X7RH16</accession>
<protein>
    <submittedName>
        <fullName evidence="2">Uncharacterized protein</fullName>
    </submittedName>
</protein>
<proteinExistence type="predicted"/>
<keyword evidence="3" id="KW-1185">Reference proteome</keyword>
<organism evidence="2 3">
    <name type="scientific">Brassica carinata</name>
    <name type="common">Ethiopian mustard</name>
    <name type="synonym">Abyssinian cabbage</name>
    <dbReference type="NCBI Taxonomy" id="52824"/>
    <lineage>
        <taxon>Eukaryota</taxon>
        <taxon>Viridiplantae</taxon>
        <taxon>Streptophyta</taxon>
        <taxon>Embryophyta</taxon>
        <taxon>Tracheophyta</taxon>
        <taxon>Spermatophyta</taxon>
        <taxon>Magnoliopsida</taxon>
        <taxon>eudicotyledons</taxon>
        <taxon>Gunneridae</taxon>
        <taxon>Pentapetalae</taxon>
        <taxon>rosids</taxon>
        <taxon>malvids</taxon>
        <taxon>Brassicales</taxon>
        <taxon>Brassicaceae</taxon>
        <taxon>Brassiceae</taxon>
        <taxon>Brassica</taxon>
    </lineage>
</organism>
<evidence type="ECO:0000256" key="1">
    <source>
        <dbReference type="SAM" id="MobiDB-lite"/>
    </source>
</evidence>
<dbReference type="AlphaFoldDB" id="A0A8X7RH16"/>
<dbReference type="EMBL" id="JAAMPC010000010">
    <property type="protein sequence ID" value="KAG2287773.1"/>
    <property type="molecule type" value="Genomic_DNA"/>
</dbReference>